<keyword evidence="3" id="KW-1185">Reference proteome</keyword>
<dbReference type="Proteomes" id="UP000031443">
    <property type="component" value="Unassembled WGS sequence"/>
</dbReference>
<protein>
    <submittedName>
        <fullName evidence="2">Uncharacterized protein</fullName>
    </submittedName>
</protein>
<evidence type="ECO:0000313" key="2">
    <source>
        <dbReference type="EMBL" id="EMP24827.1"/>
    </source>
</evidence>
<dbReference type="AlphaFoldDB" id="M7B9G1"/>
<proteinExistence type="predicted"/>
<feature type="compositionally biased region" description="Basic and acidic residues" evidence="1">
    <location>
        <begin position="29"/>
        <end position="56"/>
    </location>
</feature>
<accession>M7B9G1</accession>
<reference evidence="3" key="1">
    <citation type="journal article" date="2013" name="Nat. Genet.">
        <title>The draft genomes of soft-shell turtle and green sea turtle yield insights into the development and evolution of the turtle-specific body plan.</title>
        <authorList>
            <person name="Wang Z."/>
            <person name="Pascual-Anaya J."/>
            <person name="Zadissa A."/>
            <person name="Li W."/>
            <person name="Niimura Y."/>
            <person name="Huang Z."/>
            <person name="Li C."/>
            <person name="White S."/>
            <person name="Xiong Z."/>
            <person name="Fang D."/>
            <person name="Wang B."/>
            <person name="Ming Y."/>
            <person name="Chen Y."/>
            <person name="Zheng Y."/>
            <person name="Kuraku S."/>
            <person name="Pignatelli M."/>
            <person name="Herrero J."/>
            <person name="Beal K."/>
            <person name="Nozawa M."/>
            <person name="Li Q."/>
            <person name="Wang J."/>
            <person name="Zhang H."/>
            <person name="Yu L."/>
            <person name="Shigenobu S."/>
            <person name="Wang J."/>
            <person name="Liu J."/>
            <person name="Flicek P."/>
            <person name="Searle S."/>
            <person name="Wang J."/>
            <person name="Kuratani S."/>
            <person name="Yin Y."/>
            <person name="Aken B."/>
            <person name="Zhang G."/>
            <person name="Irie N."/>
        </authorList>
    </citation>
    <scope>NUCLEOTIDE SEQUENCE [LARGE SCALE GENOMIC DNA]</scope>
</reference>
<feature type="region of interest" description="Disordered" evidence="1">
    <location>
        <begin position="29"/>
        <end position="64"/>
    </location>
</feature>
<organism evidence="2 3">
    <name type="scientific">Chelonia mydas</name>
    <name type="common">Green sea-turtle</name>
    <name type="synonym">Chelonia agassizi</name>
    <dbReference type="NCBI Taxonomy" id="8469"/>
    <lineage>
        <taxon>Eukaryota</taxon>
        <taxon>Metazoa</taxon>
        <taxon>Chordata</taxon>
        <taxon>Craniata</taxon>
        <taxon>Vertebrata</taxon>
        <taxon>Euteleostomi</taxon>
        <taxon>Archelosauria</taxon>
        <taxon>Testudinata</taxon>
        <taxon>Testudines</taxon>
        <taxon>Cryptodira</taxon>
        <taxon>Durocryptodira</taxon>
        <taxon>Americhelydia</taxon>
        <taxon>Chelonioidea</taxon>
        <taxon>Cheloniidae</taxon>
        <taxon>Chelonia</taxon>
    </lineage>
</organism>
<name>M7B9G1_CHEMY</name>
<sequence length="465" mass="50415">MQKAAYKLQLEHEQNLANIRMREKQALAQLEREAEERNAELEREAAEREKEADERKKKAHQMQQETVTLQLQVKKSNGRTAEITNTAVTLTLVKADLVKEEDYLPNQSVNVVVLYEFTVSVPLARIPLEWNGTTHEARVGIRKLLPKDLLIGETIKAFLKPVSIMGNDLPGEGFSKCLSQEKSCLSVQEVSECLSNVTEVNLEFDKEQKELIGQENVSQEQMKVDGQAKARTEEGKGQFLMGDGSLASTACKSEPGKGNCDLLEVAQGSEKSSSVSVGSGKVLGKESLDEPRQQCELMAVSSQQFGKARTVDDKSPYTLPVTCVEDCDSEGNVPVSVKGIDLPMEGATLISKQLSVTSPVCWDKGNEISSCVSGKGECISGSSLSGEQTEGAFQPVMVENSAVVSELVLDSTKAQEGNGPKFVSARKNGTVTRSHPVSVLAKSQRPDNSGACILPVANVWLGNSV</sequence>
<evidence type="ECO:0000256" key="1">
    <source>
        <dbReference type="SAM" id="MobiDB-lite"/>
    </source>
</evidence>
<dbReference type="EMBL" id="KB597657">
    <property type="protein sequence ID" value="EMP24827.1"/>
    <property type="molecule type" value="Genomic_DNA"/>
</dbReference>
<evidence type="ECO:0000313" key="3">
    <source>
        <dbReference type="Proteomes" id="UP000031443"/>
    </source>
</evidence>
<gene>
    <name evidence="2" type="ORF">UY3_18110</name>
</gene>